<comment type="caution">
    <text evidence="1">The sequence shown here is derived from an EMBL/GenBank/DDBJ whole genome shotgun (WGS) entry which is preliminary data.</text>
</comment>
<sequence>MYTNTQYVTNPRVLKEIAKMNALKIPKVSKEIEPYLEKLCLLYYKFDFTFKIDPTLMRDFAATKPNEKQMILFLTKP</sequence>
<evidence type="ECO:0000313" key="1">
    <source>
        <dbReference type="EMBL" id="TXE18607.1"/>
    </source>
</evidence>
<accession>A0A5C7BAD6</accession>
<keyword evidence="2" id="KW-1185">Reference proteome</keyword>
<organism evidence="1 2">
    <name type="scientific">Psychroserpens burtonensis</name>
    <dbReference type="NCBI Taxonomy" id="49278"/>
    <lineage>
        <taxon>Bacteria</taxon>
        <taxon>Pseudomonadati</taxon>
        <taxon>Bacteroidota</taxon>
        <taxon>Flavobacteriia</taxon>
        <taxon>Flavobacteriales</taxon>
        <taxon>Flavobacteriaceae</taxon>
        <taxon>Psychroserpens</taxon>
    </lineage>
</organism>
<evidence type="ECO:0000313" key="2">
    <source>
        <dbReference type="Proteomes" id="UP000321938"/>
    </source>
</evidence>
<name>A0A5C7BAD6_9FLAO</name>
<proteinExistence type="predicted"/>
<dbReference type="AlphaFoldDB" id="A0A5C7BAD6"/>
<dbReference type="RefSeq" id="WP_147231365.1">
    <property type="nucleotide sequence ID" value="NZ_VOSB01000007.1"/>
</dbReference>
<dbReference type="Proteomes" id="UP000321938">
    <property type="component" value="Unassembled WGS sequence"/>
</dbReference>
<reference evidence="1 2" key="1">
    <citation type="submission" date="2019-08" db="EMBL/GenBank/DDBJ databases">
        <title>Genome of Psychroserpens burtonensis ACAM 167.</title>
        <authorList>
            <person name="Bowman J.P."/>
        </authorList>
    </citation>
    <scope>NUCLEOTIDE SEQUENCE [LARGE SCALE GENOMIC DNA]</scope>
    <source>
        <strain evidence="1 2">ACAM 167</strain>
    </source>
</reference>
<protein>
    <submittedName>
        <fullName evidence="1">Uncharacterized protein</fullName>
    </submittedName>
</protein>
<dbReference type="EMBL" id="VOSB01000007">
    <property type="protein sequence ID" value="TXE18607.1"/>
    <property type="molecule type" value="Genomic_DNA"/>
</dbReference>
<gene>
    <name evidence="1" type="ORF">ES692_06070</name>
</gene>